<feature type="compositionally biased region" description="Polar residues" evidence="1">
    <location>
        <begin position="958"/>
        <end position="978"/>
    </location>
</feature>
<feature type="compositionally biased region" description="Low complexity" evidence="1">
    <location>
        <begin position="1209"/>
        <end position="1229"/>
    </location>
</feature>
<feature type="compositionally biased region" description="Low complexity" evidence="1">
    <location>
        <begin position="187"/>
        <end position="205"/>
    </location>
</feature>
<feature type="compositionally biased region" description="Basic and acidic residues" evidence="1">
    <location>
        <begin position="1079"/>
        <end position="1095"/>
    </location>
</feature>
<feature type="compositionally biased region" description="Low complexity" evidence="1">
    <location>
        <begin position="939"/>
        <end position="957"/>
    </location>
</feature>
<feature type="compositionally biased region" description="Basic and acidic residues" evidence="1">
    <location>
        <begin position="1012"/>
        <end position="1021"/>
    </location>
</feature>
<feature type="compositionally biased region" description="Low complexity" evidence="1">
    <location>
        <begin position="64"/>
        <end position="81"/>
    </location>
</feature>
<feature type="compositionally biased region" description="Polar residues" evidence="1">
    <location>
        <begin position="468"/>
        <end position="484"/>
    </location>
</feature>
<feature type="compositionally biased region" description="Basic and acidic residues" evidence="1">
    <location>
        <begin position="626"/>
        <end position="637"/>
    </location>
</feature>
<feature type="region of interest" description="Disordered" evidence="1">
    <location>
        <begin position="755"/>
        <end position="1107"/>
    </location>
</feature>
<feature type="compositionally biased region" description="Basic residues" evidence="1">
    <location>
        <begin position="883"/>
        <end position="902"/>
    </location>
</feature>
<feature type="compositionally biased region" description="Basic and acidic residues" evidence="1">
    <location>
        <begin position="1056"/>
        <end position="1071"/>
    </location>
</feature>
<feature type="compositionally biased region" description="Basic and acidic residues" evidence="1">
    <location>
        <begin position="584"/>
        <end position="598"/>
    </location>
</feature>
<feature type="compositionally biased region" description="Basic and acidic residues" evidence="1">
    <location>
        <begin position="690"/>
        <end position="713"/>
    </location>
</feature>
<feature type="compositionally biased region" description="Basic and acidic residues" evidence="1">
    <location>
        <begin position="1253"/>
        <end position="1271"/>
    </location>
</feature>
<evidence type="ECO:0000259" key="2">
    <source>
        <dbReference type="Pfam" id="PF15255"/>
    </source>
</evidence>
<evidence type="ECO:0000313" key="3">
    <source>
        <dbReference type="EMBL" id="CAL4108585.1"/>
    </source>
</evidence>
<dbReference type="EMBL" id="CAXKWB010013799">
    <property type="protein sequence ID" value="CAL4108585.1"/>
    <property type="molecule type" value="Genomic_DNA"/>
</dbReference>
<feature type="compositionally biased region" description="Polar residues" evidence="1">
    <location>
        <begin position="1001"/>
        <end position="1011"/>
    </location>
</feature>
<feature type="region of interest" description="Disordered" evidence="1">
    <location>
        <begin position="674"/>
        <end position="716"/>
    </location>
</feature>
<comment type="caution">
    <text evidence="3">The sequence shown here is derived from an EMBL/GenBank/DDBJ whole genome shotgun (WGS) entry which is preliminary data.</text>
</comment>
<feature type="compositionally biased region" description="Polar residues" evidence="1">
    <location>
        <begin position="7"/>
        <end position="21"/>
    </location>
</feature>
<sequence length="1301" mass="138930">MFGAPQIQPSTQKKASSTSVENVRAMPDPKMGHRPPGLVTSQPQKSTGDLFASESDEDDLFGAVKSSNKVSSVPSSLGSIKPQITTNSMPKPAQGKAGGLFSSTDDDDDQGIFNVSNKSSRGNSDHKAVNEAEEESKKEETLEPPKAKPGPKLPSGAVSIFGSAITAAIRRPSSSDSEADNDDQGWVSRKSSVSSRRSLSKTQSVTAPSTATKIGAVGGGGLFDDEDDDDLFGAVQTKHKTTAYHKVNPEVPKISSNTVEKTDSAHANPKSSGLFSDEDDDLFGSSGVKKVVSKNPNSTKDKSSNSQKSEDTTVKPKSSGLFSDEDDDLFGSKSKVEEKKPAVSASNIIVSKPISDTQTKSSADGEKYSQPVPNSSIFSDSDDDGLFGSPSIKTAPKSIEPASNKSSNKETITQERPKSISIAPVINSVNKGLFSSPSDEDDLFAPPPLPETSKFKIPDNILVPPASNPQNTNKTSNDLFASPSSEDDLFQVSKSSTVNLQKSQASSSEATPNVTAPKEVLPVDSQKGDIFSEDDLFSESSANISDKKPTNPPALTNTHTNTFSSVEKDDDIFASNSLKTTETQSKEQSKKPENEKDIFGSPDEDDIFSVVSKKASNIPQQADSTKINDGDTRKEPQVVESSSSSPAVNTQRKKPPIGGVSIFGDTDILAKVKQRKNQVDPDVENVENNIQKEEKKEEKIDNSDVTEEQKKSSVGDLSLIGGDASVIKKEAEGTADKSVNNELIKDGNEIVNENNVDIQPVKPRKKPPIGGVSMFGGNELFSKIKQRKKTLNEDSSEEEVDNIKEEPNKRIEKRESESSDKSTSDSSNRLSAESAVFSTPVSPLSPMFTGSPMIPSRTPSTGGEEKGFSFEEPTAKNTLHSLNKSRSRGSLKRRPPSRKHRQALASSSDDVDGTKKIVSQSVKDQANKEASGPIAASIPVSVSSKPEPTPSSTPLSSYEDNTNTTAVINPPESSSATIDTAKLNNALKVDDDDGGEDLFSSPKQPTNTSDGTVKEKEELNIRKKPPVGGVSMFGGSELFAKITQRKKTMSESDNQEEGKSDNNKNKNEQHLHTSSSISEKAKTTEKVADPLFDKQDNDDDGDLFKSSVSNKAKIIKDDVFSTDAKPESNDVSIVNKNESKSVLLDSSIKEVKPLIKHDSEDDLFSKPRISSSLSKSGKAKAPVLFGDDDSDDDLFGGSKSNSRIPKTTPSNDNSKSSLNLFNSPLSSKPKGATSLFADDDDDEGDIFSSSSNKDSRGRSDHSGSVKSDRSESASSGSSSAKAKGNLQASTGPFEDPLMGPL</sequence>
<dbReference type="InterPro" id="IPR029341">
    <property type="entry name" value="FAM21/CAPZIP"/>
</dbReference>
<feature type="region of interest" description="Disordered" evidence="1">
    <location>
        <begin position="1"/>
        <end position="660"/>
    </location>
</feature>
<name>A0AAV2R368_MEGNR</name>
<feature type="compositionally biased region" description="Polar residues" evidence="1">
    <location>
        <begin position="113"/>
        <end position="122"/>
    </location>
</feature>
<protein>
    <recommendedName>
        <fullName evidence="2">FAM21/CAPZIP domain-containing protein</fullName>
    </recommendedName>
</protein>
<gene>
    <name evidence="3" type="ORF">MNOR_LOCUS18930</name>
</gene>
<feature type="compositionally biased region" description="Polar residues" evidence="1">
    <location>
        <begin position="1199"/>
        <end position="1208"/>
    </location>
</feature>
<feature type="compositionally biased region" description="Polar residues" evidence="1">
    <location>
        <begin position="344"/>
        <end position="362"/>
    </location>
</feature>
<feature type="compositionally biased region" description="Basic and acidic residues" evidence="1">
    <location>
        <begin position="123"/>
        <end position="146"/>
    </location>
</feature>
<feature type="compositionally biased region" description="Polar residues" evidence="1">
    <location>
        <begin position="574"/>
        <end position="583"/>
    </location>
</feature>
<feature type="compositionally biased region" description="Polar residues" evidence="1">
    <location>
        <begin position="401"/>
        <end position="411"/>
    </location>
</feature>
<proteinExistence type="predicted"/>
<feature type="domain" description="FAM21/CAPZIP" evidence="2">
    <location>
        <begin position="855"/>
        <end position="919"/>
    </location>
</feature>
<feature type="compositionally biased region" description="Polar residues" evidence="1">
    <location>
        <begin position="427"/>
        <end position="437"/>
    </location>
</feature>
<feature type="compositionally biased region" description="Basic and acidic residues" evidence="1">
    <location>
        <begin position="299"/>
        <end position="314"/>
    </location>
</feature>
<evidence type="ECO:0000256" key="1">
    <source>
        <dbReference type="SAM" id="MobiDB-lite"/>
    </source>
</evidence>
<dbReference type="Proteomes" id="UP001497623">
    <property type="component" value="Unassembled WGS sequence"/>
</dbReference>
<feature type="compositionally biased region" description="Low complexity" evidence="1">
    <location>
        <begin position="1272"/>
        <end position="1283"/>
    </location>
</feature>
<feature type="compositionally biased region" description="Polar residues" evidence="1">
    <location>
        <begin position="492"/>
        <end position="514"/>
    </location>
</feature>
<feature type="compositionally biased region" description="Polar residues" evidence="1">
    <location>
        <begin position="553"/>
        <end position="565"/>
    </location>
</feature>
<accession>A0AAV2R368</accession>
<feature type="compositionally biased region" description="Basic and acidic residues" evidence="1">
    <location>
        <begin position="801"/>
        <end position="823"/>
    </location>
</feature>
<reference evidence="3 4" key="1">
    <citation type="submission" date="2024-05" db="EMBL/GenBank/DDBJ databases">
        <authorList>
            <person name="Wallberg A."/>
        </authorList>
    </citation>
    <scope>NUCLEOTIDE SEQUENCE [LARGE SCALE GENOMIC DNA]</scope>
</reference>
<feature type="compositionally biased region" description="Polar residues" evidence="1">
    <location>
        <begin position="614"/>
        <end position="625"/>
    </location>
</feature>
<feature type="region of interest" description="Disordered" evidence="1">
    <location>
        <begin position="1157"/>
        <end position="1301"/>
    </location>
</feature>
<feature type="compositionally biased region" description="Low complexity" evidence="1">
    <location>
        <begin position="1166"/>
        <end position="1180"/>
    </location>
</feature>
<evidence type="ECO:0000313" key="4">
    <source>
        <dbReference type="Proteomes" id="UP001497623"/>
    </source>
</evidence>
<dbReference type="Pfam" id="PF15255">
    <property type="entry name" value="CAP-ZIP_m"/>
    <property type="match status" value="1"/>
</dbReference>
<organism evidence="3 4">
    <name type="scientific">Meganyctiphanes norvegica</name>
    <name type="common">Northern krill</name>
    <name type="synonym">Thysanopoda norvegica</name>
    <dbReference type="NCBI Taxonomy" id="48144"/>
    <lineage>
        <taxon>Eukaryota</taxon>
        <taxon>Metazoa</taxon>
        <taxon>Ecdysozoa</taxon>
        <taxon>Arthropoda</taxon>
        <taxon>Crustacea</taxon>
        <taxon>Multicrustacea</taxon>
        <taxon>Malacostraca</taxon>
        <taxon>Eumalacostraca</taxon>
        <taxon>Eucarida</taxon>
        <taxon>Euphausiacea</taxon>
        <taxon>Euphausiidae</taxon>
        <taxon>Meganyctiphanes</taxon>
    </lineage>
</organism>
<keyword evidence="4" id="KW-1185">Reference proteome</keyword>